<accession>A0A8J3EZH8</accession>
<protein>
    <submittedName>
        <fullName evidence="1">Uncharacterized protein</fullName>
    </submittedName>
</protein>
<gene>
    <name evidence="1" type="ORF">GCM10007377_15170</name>
</gene>
<proteinExistence type="predicted"/>
<dbReference type="EMBL" id="BMDH01000006">
    <property type="protein sequence ID" value="GGI15292.1"/>
    <property type="molecule type" value="Genomic_DNA"/>
</dbReference>
<evidence type="ECO:0000313" key="2">
    <source>
        <dbReference type="Proteomes" id="UP000619536"/>
    </source>
</evidence>
<dbReference type="Proteomes" id="UP000619536">
    <property type="component" value="Unassembled WGS sequence"/>
</dbReference>
<keyword evidence="2" id="KW-1185">Reference proteome</keyword>
<reference evidence="1" key="2">
    <citation type="submission" date="2020-09" db="EMBL/GenBank/DDBJ databases">
        <authorList>
            <person name="Sun Q."/>
            <person name="Sedlacek I."/>
        </authorList>
    </citation>
    <scope>NUCLEOTIDE SEQUENCE</scope>
    <source>
        <strain evidence="1">CCM 8606</strain>
    </source>
</reference>
<reference evidence="1" key="1">
    <citation type="journal article" date="2014" name="Int. J. Syst. Evol. Microbiol.">
        <title>Complete genome sequence of Corynebacterium casei LMG S-19264T (=DSM 44701T), isolated from a smear-ripened cheese.</title>
        <authorList>
            <consortium name="US DOE Joint Genome Institute (JGI-PGF)"/>
            <person name="Walter F."/>
            <person name="Albersmeier A."/>
            <person name="Kalinowski J."/>
            <person name="Ruckert C."/>
        </authorList>
    </citation>
    <scope>NUCLEOTIDE SEQUENCE</scope>
    <source>
        <strain evidence="1">CCM 8606</strain>
    </source>
</reference>
<dbReference type="RefSeq" id="WP_188355687.1">
    <property type="nucleotide sequence ID" value="NZ_BMDH01000006.1"/>
</dbReference>
<organism evidence="1 2">
    <name type="scientific">Galliscardovia ingluviei</name>
    <dbReference type="NCBI Taxonomy" id="1769422"/>
    <lineage>
        <taxon>Bacteria</taxon>
        <taxon>Bacillati</taxon>
        <taxon>Actinomycetota</taxon>
        <taxon>Actinomycetes</taxon>
        <taxon>Bifidobacteriales</taxon>
        <taxon>Bifidobacteriaceae</taxon>
        <taxon>Galliscardovia</taxon>
    </lineage>
</organism>
<dbReference type="AlphaFoldDB" id="A0A8J3EZH8"/>
<comment type="caution">
    <text evidence="1">The sequence shown here is derived from an EMBL/GenBank/DDBJ whole genome shotgun (WGS) entry which is preliminary data.</text>
</comment>
<name>A0A8J3EZH8_9BIFI</name>
<sequence>MACNQTSAHVFTVNALPDTSDKSPATGTFPVDTNTIDFEQIIAYFNLNTTVAELAEDMEDYLTTAAYVYTDYNASTFYNGAINHIDIRMEYLVSYMYKIPERFHGDDTFSNVWVQVNMFSESTENYRNPRAVSLLSGDELNEFMSKSMQG</sequence>
<evidence type="ECO:0000313" key="1">
    <source>
        <dbReference type="EMBL" id="GGI15292.1"/>
    </source>
</evidence>